<dbReference type="Pfam" id="PF23240">
    <property type="entry name" value="HAT_PRP39_N"/>
    <property type="match status" value="1"/>
</dbReference>
<feature type="non-terminal residue" evidence="1">
    <location>
        <position position="458"/>
    </location>
</feature>
<sequence length="458" mass="55310">MANYFDRSIFLNEQSLLPIYEQVLKTPENLQKNIYFLEKAVETKNEKIVEHIIDKISDRFLIPAQKWLKIAQTFDENEKMFLKICEMGLKQFPTETLWIAYLLKLIKLKKLKKIDFELLSRKFDCAIDQIGFYSSKLLDVSKNLENEIKAKNFSEKRKSENWNNLNFENKFKTLTENSKKGKLDESETYFHFNSYVEAIKLNFKNDKNLTKFIKSIFERFIEHFYFFGIFWKEYLNFAEKFDDIKNIINVYERALKSNPDKFDFYENYFLFLEKNKMQNKIEEVALNAEKRKLCGENNIFIRFFPIVSKIRQLRLRKQNLTEQNLDKIREEMDKFYKTALKNKETKNCFEIFHFFGFVELKYFSDSAKAKFWINRNLEIFNNSVKAFTNAIKYEKMNGTEENARALAKKGLDRFKDDKFATLKILRIWKSVVWDCYTDLDLYKNDLKEFFVTFKHFSL</sequence>
<dbReference type="Gene3D" id="1.25.40.10">
    <property type="entry name" value="Tetratricopeptide repeat domain"/>
    <property type="match status" value="1"/>
</dbReference>
<dbReference type="SUPFAM" id="SSF48452">
    <property type="entry name" value="TPR-like"/>
    <property type="match status" value="1"/>
</dbReference>
<evidence type="ECO:0000313" key="1">
    <source>
        <dbReference type="EMBL" id="MES1920036.1"/>
    </source>
</evidence>
<dbReference type="Proteomes" id="UP001439008">
    <property type="component" value="Unassembled WGS sequence"/>
</dbReference>
<accession>A0ABV2AK37</accession>
<organism evidence="1 2">
    <name type="scientific">Bonamia ostreae</name>
    <dbReference type="NCBI Taxonomy" id="126728"/>
    <lineage>
        <taxon>Eukaryota</taxon>
        <taxon>Sar</taxon>
        <taxon>Rhizaria</taxon>
        <taxon>Endomyxa</taxon>
        <taxon>Ascetosporea</taxon>
        <taxon>Haplosporida</taxon>
        <taxon>Bonamia</taxon>
    </lineage>
</organism>
<name>A0ABV2AK37_9EUKA</name>
<gene>
    <name evidence="1" type="ORF">MHBO_001764</name>
</gene>
<reference evidence="1 2" key="1">
    <citation type="journal article" date="2024" name="BMC Biol.">
        <title>Comparative genomics of Ascetosporea gives new insight into the evolutionary basis for animal parasitism in Rhizaria.</title>
        <authorList>
            <person name="Hiltunen Thoren M."/>
            <person name="Onut-Brannstrom I."/>
            <person name="Alfjorden A."/>
            <person name="Peckova H."/>
            <person name="Swords F."/>
            <person name="Hooper C."/>
            <person name="Holzer A.S."/>
            <person name="Bass D."/>
            <person name="Burki F."/>
        </authorList>
    </citation>
    <scope>NUCLEOTIDE SEQUENCE [LARGE SCALE GENOMIC DNA]</scope>
    <source>
        <strain evidence="1">20-A016</strain>
    </source>
</reference>
<evidence type="ECO:0000313" key="2">
    <source>
        <dbReference type="Proteomes" id="UP001439008"/>
    </source>
</evidence>
<comment type="caution">
    <text evidence="1">The sequence shown here is derived from an EMBL/GenBank/DDBJ whole genome shotgun (WGS) entry which is preliminary data.</text>
</comment>
<keyword evidence="2" id="KW-1185">Reference proteome</keyword>
<dbReference type="SMART" id="SM00386">
    <property type="entry name" value="HAT"/>
    <property type="match status" value="3"/>
</dbReference>
<proteinExistence type="predicted"/>
<dbReference type="EMBL" id="JBDODL010000485">
    <property type="protein sequence ID" value="MES1920036.1"/>
    <property type="molecule type" value="Genomic_DNA"/>
</dbReference>
<protein>
    <submittedName>
        <fullName evidence="1">Uncharacterized protein</fullName>
    </submittedName>
</protein>
<dbReference type="InterPro" id="IPR011990">
    <property type="entry name" value="TPR-like_helical_dom_sf"/>
</dbReference>
<dbReference type="InterPro" id="IPR003107">
    <property type="entry name" value="HAT"/>
</dbReference>